<keyword evidence="1" id="KW-0812">Transmembrane</keyword>
<feature type="transmembrane region" description="Helical" evidence="1">
    <location>
        <begin position="50"/>
        <end position="70"/>
    </location>
</feature>
<evidence type="ECO:0000313" key="4">
    <source>
        <dbReference type="Proteomes" id="UP001562159"/>
    </source>
</evidence>
<organism evidence="3 4">
    <name type="scientific">Rhodanobacter humi</name>
    <dbReference type="NCBI Taxonomy" id="1888173"/>
    <lineage>
        <taxon>Bacteria</taxon>
        <taxon>Pseudomonadati</taxon>
        <taxon>Pseudomonadota</taxon>
        <taxon>Gammaproteobacteria</taxon>
        <taxon>Lysobacterales</taxon>
        <taxon>Rhodanobacteraceae</taxon>
        <taxon>Rhodanobacter</taxon>
    </lineage>
</organism>
<feature type="transmembrane region" description="Helical" evidence="1">
    <location>
        <begin position="20"/>
        <end position="38"/>
    </location>
</feature>
<feature type="transmembrane region" description="Helical" evidence="1">
    <location>
        <begin position="104"/>
        <end position="124"/>
    </location>
</feature>
<reference evidence="3 4" key="1">
    <citation type="submission" date="2024-07" db="EMBL/GenBank/DDBJ databases">
        <title>Molecular mechanisms and environmental adaptations of flagellar loss and biofilm growth of Rhodanobacter under environmental stress.</title>
        <authorList>
            <person name="Chen M."/>
        </authorList>
    </citation>
    <scope>NUCLEOTIDE SEQUENCE [LARGE SCALE GENOMIC DNA]</scope>
    <source>
        <strain evidence="3 4">RS22</strain>
    </source>
</reference>
<gene>
    <name evidence="3" type="ORF">AB7878_04460</name>
</gene>
<dbReference type="InterPro" id="IPR052173">
    <property type="entry name" value="Beta-lactam_resp_regulator"/>
</dbReference>
<evidence type="ECO:0000313" key="3">
    <source>
        <dbReference type="EMBL" id="MEY2181659.1"/>
    </source>
</evidence>
<keyword evidence="1" id="KW-1133">Transmembrane helix</keyword>
<comment type="caution">
    <text evidence="3">The sequence shown here is derived from an EMBL/GenBank/DDBJ whole genome shotgun (WGS) entry which is preliminary data.</text>
</comment>
<dbReference type="CDD" id="cd07341">
    <property type="entry name" value="M56_BlaR1_MecR1_like"/>
    <property type="match status" value="1"/>
</dbReference>
<keyword evidence="1" id="KW-0472">Membrane</keyword>
<sequence>MNELHLPGLAPLAAAWAARGWLALLALTVAVLFVAALRKPCRRWFGAERAFQLWLLPPLALLASQLPHAAAASAPLPPLVYTITSAAGTMALQAGVASGFDWRIGAMLLWLAGGAAVVALAALAQRGYRRRLRGATPMADARSRRPVLRAAHADVGPALVGAWRSRIVLPADFSERYDTTEQALILAHEDAHAQRGDGWWCLFAQLLAALFWCHPLAWWALAALRHDQELACDAAVLRGHGAQRRSYANAMLKTRSAAFALPVGCAWPPRHPLTERIAMLKSPVPNRLRRYAGIVAIGLLVVALAGSVYAATAPIAPTQAATGAAAEYQLDMTVDFSSDNEHQRHAETQALALCSAPGEVAKVRMLSGGVDATITSADSGHLRIDMTVSGADGAMLEHTQLLGAPGKAMHVVGTGADGKRGFAIDFTPRVGCPARVIAEASPVKVTEHVKNGVARAVAESVAAKAGWTLVNPDALGHAAVTLSFNDMPAGTAMQQLANLAGMKPVFEGKQVRFEPK</sequence>
<proteinExistence type="predicted"/>
<accession>A0ABV4AQJ4</accession>
<evidence type="ECO:0000256" key="1">
    <source>
        <dbReference type="SAM" id="Phobius"/>
    </source>
</evidence>
<evidence type="ECO:0000259" key="2">
    <source>
        <dbReference type="Pfam" id="PF05569"/>
    </source>
</evidence>
<dbReference type="Proteomes" id="UP001562159">
    <property type="component" value="Unassembled WGS sequence"/>
</dbReference>
<dbReference type="PANTHER" id="PTHR34978">
    <property type="entry name" value="POSSIBLE SENSOR-TRANSDUCER PROTEIN BLAR"/>
    <property type="match status" value="1"/>
</dbReference>
<feature type="transmembrane region" description="Helical" evidence="1">
    <location>
        <begin position="291"/>
        <end position="311"/>
    </location>
</feature>
<dbReference type="EMBL" id="JBGBPY010000001">
    <property type="protein sequence ID" value="MEY2181659.1"/>
    <property type="molecule type" value="Genomic_DNA"/>
</dbReference>
<feature type="domain" description="Peptidase M56" evidence="2">
    <location>
        <begin position="23"/>
        <end position="280"/>
    </location>
</feature>
<keyword evidence="4" id="KW-1185">Reference proteome</keyword>
<dbReference type="InterPro" id="IPR008756">
    <property type="entry name" value="Peptidase_M56"/>
</dbReference>
<protein>
    <submittedName>
        <fullName evidence="3">M56 family metallopeptidase</fullName>
    </submittedName>
</protein>
<dbReference type="PANTHER" id="PTHR34978:SF3">
    <property type="entry name" value="SLR0241 PROTEIN"/>
    <property type="match status" value="1"/>
</dbReference>
<dbReference type="Pfam" id="PF05569">
    <property type="entry name" value="Peptidase_M56"/>
    <property type="match status" value="1"/>
</dbReference>
<name>A0ABV4AQJ4_9GAMM</name>